<dbReference type="AlphaFoldDB" id="A0A1F5B3X6"/>
<gene>
    <name evidence="2" type="ORF">A2819_00225</name>
</gene>
<dbReference type="SUPFAM" id="SSF47090">
    <property type="entry name" value="PGBD-like"/>
    <property type="match status" value="1"/>
</dbReference>
<dbReference type="Proteomes" id="UP000176431">
    <property type="component" value="Unassembled WGS sequence"/>
</dbReference>
<protein>
    <recommendedName>
        <fullName evidence="1">Peptidoglycan binding-like domain-containing protein</fullName>
    </recommendedName>
</protein>
<name>A0A1F5B3X6_9BACT</name>
<evidence type="ECO:0000313" key="2">
    <source>
        <dbReference type="EMBL" id="OGD25296.1"/>
    </source>
</evidence>
<dbReference type="EMBL" id="MEYK01000015">
    <property type="protein sequence ID" value="OGD25296.1"/>
    <property type="molecule type" value="Genomic_DNA"/>
</dbReference>
<organism evidence="2 3">
    <name type="scientific">Candidatus Azambacteria bacterium RIFCSPHIGHO2_01_FULL_40_24</name>
    <dbReference type="NCBI Taxonomy" id="1797301"/>
    <lineage>
        <taxon>Bacteria</taxon>
        <taxon>Candidatus Azamiibacteriota</taxon>
    </lineage>
</organism>
<evidence type="ECO:0000313" key="3">
    <source>
        <dbReference type="Proteomes" id="UP000176431"/>
    </source>
</evidence>
<feature type="domain" description="Peptidoglycan binding-like" evidence="1">
    <location>
        <begin position="77"/>
        <end position="125"/>
    </location>
</feature>
<reference evidence="2 3" key="1">
    <citation type="journal article" date="2016" name="Nat. Commun.">
        <title>Thousands of microbial genomes shed light on interconnected biogeochemical processes in an aquifer system.</title>
        <authorList>
            <person name="Anantharaman K."/>
            <person name="Brown C.T."/>
            <person name="Hug L.A."/>
            <person name="Sharon I."/>
            <person name="Castelle C.J."/>
            <person name="Probst A.J."/>
            <person name="Thomas B.C."/>
            <person name="Singh A."/>
            <person name="Wilkins M.J."/>
            <person name="Karaoz U."/>
            <person name="Brodie E.L."/>
            <person name="Williams K.H."/>
            <person name="Hubbard S.S."/>
            <person name="Banfield J.F."/>
        </authorList>
    </citation>
    <scope>NUCLEOTIDE SEQUENCE [LARGE SCALE GENOMIC DNA]</scope>
</reference>
<dbReference type="InterPro" id="IPR036366">
    <property type="entry name" value="PGBDSf"/>
</dbReference>
<dbReference type="Gene3D" id="1.10.101.10">
    <property type="entry name" value="PGBD-like superfamily/PGBD"/>
    <property type="match status" value="1"/>
</dbReference>
<accession>A0A1F5B3X6</accession>
<sequence length="1162" mass="117686">MFNVLKREALPIGLILLGAVLAMTLSLAVPKAGAVTIDELMAQINALQAQLQQLQGQQTGGATACTFTRSLYLGVSDPQVKCLQQYLNGAGYAVSASGAGSVGNETNYYGSRTQAAVAKWQAANSVSPAVGYFGPISRAKYSAVAGGGVTPPGGGVVTPPAAGGLSVGLSASTQAARTIVAGAANMSFGKFTFTAGSGDVTVTTMKFTKSGISADAEVGSAYLYDADSGDYLAQYSGLGSGVLTFTNSSGLFTVKAGQTRNVDLRLDVSSSASNNHTMAWGLGAAADVTSNATSVSGSFPSTTNAMTFVTVSDPAIATLTATTVATGDSVNAGTTGYLAGSFTLKASNSSVLLDRIVLTQNGSMISATDVANIKLVTTGGQQIGAVLPNLASDGRGTYVMSPAYEIPSGQTIQVNVYADVLAGVNRNMKFNVLNLRDVQARDKTYNIGVNPSASVAMTQTTIQAGTLTLTLDPSSPTGNVAPGQTNVTVGKFKMTSYGEQVKLLFIPFKLVTGGGTTDFSNEVDNVYLVDDAGNQIGTTITSPDASVAVGGSWTDGDSTAATFGTSSSNINYLIPANTTRILSLKLDIVSTATSTITGSLTTGTSNYQGQISLSTGGTTAVTANALTVTSNPFQGKLNTAIGATGNNLVKGQNNAKIGSWVLSASSAEGINVSTITWVASGTFPFANLMAKVNGVQFGNVDGSITAGDTETFAGASPAAIPAGGNITLDLYADVLSTATNVGNAYYAKLTSASAVGNTTATTQTLKDTGGTAITSSAAVNGQAYTINTAGPTITVDNDSSSPAAYQVAMGKTNQTLGIWKINGGTTEDTNITELSIKDKTGASGNKASFNNLQWYKGGVAFGPVVTAATASGTSGSETGWAYTFTFGTPLVVPQNSGIALELRGDVSSFASGGATSNSTHTFTFNADDTYMTARGAGSSLDSAVTDSAGTYLGSATTTNTFVGNAGTTTDVNAVTVARTKLTVTSDATGITTTGHPASSADVMAVFVFTADPAYDVTINTVTLKLAGSTLSSIVVQLIDADTGSAWGSTGSMDYNQTDNQGASTSVAFFPAYTLSAGATKRVKVQADTTGSTDVSDVAFTATTGSTNGTLAQWYIDNDTAADMGDYAALNALCWGDGTTACSTAGFNLESKMLPIYGPSVRY</sequence>
<dbReference type="InterPro" id="IPR002477">
    <property type="entry name" value="Peptidoglycan-bd-like"/>
</dbReference>
<dbReference type="Pfam" id="PF01471">
    <property type="entry name" value="PG_binding_1"/>
    <property type="match status" value="1"/>
</dbReference>
<proteinExistence type="predicted"/>
<comment type="caution">
    <text evidence="2">The sequence shown here is derived from an EMBL/GenBank/DDBJ whole genome shotgun (WGS) entry which is preliminary data.</text>
</comment>
<dbReference type="InterPro" id="IPR036365">
    <property type="entry name" value="PGBD-like_sf"/>
</dbReference>
<evidence type="ECO:0000259" key="1">
    <source>
        <dbReference type="Pfam" id="PF01471"/>
    </source>
</evidence>